<evidence type="ECO:0000256" key="1">
    <source>
        <dbReference type="SAM" id="MobiDB-lite"/>
    </source>
</evidence>
<feature type="compositionally biased region" description="Polar residues" evidence="1">
    <location>
        <begin position="200"/>
        <end position="213"/>
    </location>
</feature>
<protein>
    <submittedName>
        <fullName evidence="2">Putative protease</fullName>
    </submittedName>
</protein>
<proteinExistence type="predicted"/>
<sequence length="222" mass="23806">MTDPMTMTEASTTTTGNPNSMMSGNAAATADALYGNTKDATDGQNQQGKTPTTEGSDGKPSGESKGAPVKYEFKAPEGKEFDSEIVTTFSEVARELNLSQEAAQRVLDTMSPKVAERQQAQIDAVRASWTEASKSDKEFGGEKIAENLTVAKKALESFGTPELRTLLNESGLGDHPEVIRFMYRAGQAISEDRFVGGSTGSTPTRAPRDFNSQAAFLYSNQK</sequence>
<organism evidence="2">
    <name type="scientific">uncultured Caudovirales phage</name>
    <dbReference type="NCBI Taxonomy" id="2100421"/>
    <lineage>
        <taxon>Viruses</taxon>
        <taxon>Duplodnaviria</taxon>
        <taxon>Heunggongvirae</taxon>
        <taxon>Uroviricota</taxon>
        <taxon>Caudoviricetes</taxon>
        <taxon>Peduoviridae</taxon>
        <taxon>Maltschvirus</taxon>
        <taxon>Maltschvirus maltsch</taxon>
    </lineage>
</organism>
<evidence type="ECO:0000313" key="3">
    <source>
        <dbReference type="EMBL" id="CAB4199064.1"/>
    </source>
</evidence>
<feature type="compositionally biased region" description="Polar residues" evidence="1">
    <location>
        <begin position="42"/>
        <end position="55"/>
    </location>
</feature>
<accession>A0A6J5N3I5</accession>
<reference evidence="2" key="1">
    <citation type="submission" date="2020-04" db="EMBL/GenBank/DDBJ databases">
        <authorList>
            <person name="Chiriac C."/>
            <person name="Salcher M."/>
            <person name="Ghai R."/>
            <person name="Kavagutti S V."/>
        </authorList>
    </citation>
    <scope>NUCLEOTIDE SEQUENCE</scope>
</reference>
<dbReference type="GO" id="GO:0008233">
    <property type="term" value="F:peptidase activity"/>
    <property type="evidence" value="ECO:0007669"/>
    <property type="project" value="UniProtKB-KW"/>
</dbReference>
<gene>
    <name evidence="3" type="ORF">UFOVP1332_17</name>
    <name evidence="2" type="ORF">UFOVP565_26</name>
</gene>
<name>A0A6J5N3I5_9CAUD</name>
<feature type="compositionally biased region" description="Low complexity" evidence="1">
    <location>
        <begin position="1"/>
        <end position="15"/>
    </location>
</feature>
<evidence type="ECO:0000313" key="2">
    <source>
        <dbReference type="EMBL" id="CAB4150429.1"/>
    </source>
</evidence>
<dbReference type="GO" id="GO:0006508">
    <property type="term" value="P:proteolysis"/>
    <property type="evidence" value="ECO:0007669"/>
    <property type="project" value="UniProtKB-KW"/>
</dbReference>
<feature type="region of interest" description="Disordered" evidence="1">
    <location>
        <begin position="1"/>
        <end position="76"/>
    </location>
</feature>
<dbReference type="EMBL" id="LR797279">
    <property type="protein sequence ID" value="CAB4199064.1"/>
    <property type="molecule type" value="Genomic_DNA"/>
</dbReference>
<dbReference type="EMBL" id="LR796545">
    <property type="protein sequence ID" value="CAB4150429.1"/>
    <property type="molecule type" value="Genomic_DNA"/>
</dbReference>
<keyword evidence="2" id="KW-0378">Hydrolase</keyword>
<feature type="region of interest" description="Disordered" evidence="1">
    <location>
        <begin position="194"/>
        <end position="213"/>
    </location>
</feature>
<keyword evidence="2" id="KW-0645">Protease</keyword>